<keyword evidence="12" id="KW-0460">Magnesium</keyword>
<dbReference type="STRING" id="1094715.GCA_000236165_01192"/>
<evidence type="ECO:0000256" key="6">
    <source>
        <dbReference type="ARBA" id="ARBA00013025"/>
    </source>
</evidence>
<dbReference type="Pfam" id="PF02875">
    <property type="entry name" value="Mur_ligase_C"/>
    <property type="match status" value="1"/>
</dbReference>
<gene>
    <name evidence="24" type="primary">folC</name>
    <name evidence="24" type="ORF">NCTC11370_01229</name>
</gene>
<comment type="function">
    <text evidence="1">Functions in two distinct reactions of the de novo folate biosynthetic pathway. Catalyzes the addition of a glutamate residue to dihydropteroate (7,8-dihydropteroate or H2Pte) to form dihydrofolate (7,8-dihydrofolate monoglutamate or H2Pte-Glu). Also catalyzes successive additions of L-glutamate to tetrahydrofolate or 10-formyltetrahydrofolate or 5,10-methylenetetrahydrofolate, leading to folylpolyglutamate derivatives.</text>
</comment>
<dbReference type="EC" id="6.3.2.17" evidence="6"/>
<evidence type="ECO:0000256" key="19">
    <source>
        <dbReference type="ARBA" id="ARBA00049035"/>
    </source>
</evidence>
<evidence type="ECO:0000256" key="2">
    <source>
        <dbReference type="ARBA" id="ARBA00004799"/>
    </source>
</evidence>
<evidence type="ECO:0000256" key="7">
    <source>
        <dbReference type="ARBA" id="ARBA00019357"/>
    </source>
</evidence>
<dbReference type="UniPathway" id="UPA00077">
    <property type="reaction ID" value="UER00157"/>
</dbReference>
<evidence type="ECO:0000256" key="3">
    <source>
        <dbReference type="ARBA" id="ARBA00005150"/>
    </source>
</evidence>
<dbReference type="GO" id="GO:0005524">
    <property type="term" value="F:ATP binding"/>
    <property type="evidence" value="ECO:0007669"/>
    <property type="project" value="UniProtKB-KW"/>
</dbReference>
<keyword evidence="9" id="KW-0479">Metal-binding</keyword>
<evidence type="ECO:0000256" key="18">
    <source>
        <dbReference type="ARBA" id="ARBA00047808"/>
    </source>
</evidence>
<dbReference type="GO" id="GO:0004326">
    <property type="term" value="F:tetrahydrofolylpolyglutamate synthase activity"/>
    <property type="evidence" value="ECO:0007669"/>
    <property type="project" value="UniProtKB-EC"/>
</dbReference>
<dbReference type="Proteomes" id="UP000254554">
    <property type="component" value="Unassembled WGS sequence"/>
</dbReference>
<comment type="pathway">
    <text evidence="2">Cofactor biosynthesis; tetrahydrofolate biosynthesis; 7,8-dihydrofolate from 2-amino-4-hydroxy-6-hydroxymethyl-7,8-dihydropteridine diphosphate and 4-aminobenzoate: step 2/2.</text>
</comment>
<keyword evidence="13" id="KW-0289">Folate biosynthesis</keyword>
<dbReference type="InterPro" id="IPR004101">
    <property type="entry name" value="Mur_ligase_C"/>
</dbReference>
<dbReference type="PIRSF" id="PIRSF001563">
    <property type="entry name" value="Folylpolyglu_synth"/>
    <property type="match status" value="1"/>
</dbReference>
<dbReference type="PROSITE" id="PS01012">
    <property type="entry name" value="FOLYLPOLYGLU_SYNT_2"/>
    <property type="match status" value="1"/>
</dbReference>
<dbReference type="SUPFAM" id="SSF53623">
    <property type="entry name" value="MurD-like peptide ligases, catalytic domain"/>
    <property type="match status" value="1"/>
</dbReference>
<dbReference type="Gene3D" id="3.90.190.20">
    <property type="entry name" value="Mur ligase, C-terminal domain"/>
    <property type="match status" value="1"/>
</dbReference>
<evidence type="ECO:0000259" key="22">
    <source>
        <dbReference type="Pfam" id="PF02875"/>
    </source>
</evidence>
<dbReference type="AlphaFoldDB" id="A0A377G8L6"/>
<dbReference type="GO" id="GO:0046656">
    <property type="term" value="P:folic acid biosynthetic process"/>
    <property type="evidence" value="ECO:0007669"/>
    <property type="project" value="UniProtKB-KW"/>
</dbReference>
<feature type="domain" description="Mur ligase C-terminal" evidence="22">
    <location>
        <begin position="305"/>
        <end position="425"/>
    </location>
</feature>
<sequence length="442" mass="49236">MSKPLPIKLTKHASSSVDLQKRSIDEWLHDLENRSIQEIHLGLSRIMEVAKMLDLQLPACPVITVGGTNGKGSTVTALEAIYHGAGYKVGTYTSPHLIEFNERIRINLTPISDEDLCQAFSVIEEARGEIFLTYFEMTTLAALWYFKKNYLDILILEVGLGGRLDATNIVDAQLSIITTVDFDHQDYLGTTLDAIGYEKAGILRPGKPFIYADINPPTAVIDAAMQLVAPSFFYNEEFSIHEQDASWDLVYNEKLKLPSILGLPKPSIQLKSAAAAITACLLLSHDLPVAHAHFQMAMKTIFIPGRLQLQKGSVSTLFDVSHNAQSVKLLADTLFKFKKSKIHAVFSALKDKDIFNLIMPLKDCVDRWYLAQLDNKRAASADMLLAIFRDAEIPVEICYTNPLIAFETALKQAKPGDLIVVYGSFFTVSHVMANRRFNEISN</sequence>
<evidence type="ECO:0000313" key="25">
    <source>
        <dbReference type="Proteomes" id="UP000254554"/>
    </source>
</evidence>
<dbReference type="GO" id="GO:0005737">
    <property type="term" value="C:cytoplasm"/>
    <property type="evidence" value="ECO:0007669"/>
    <property type="project" value="TreeGrafter"/>
</dbReference>
<dbReference type="NCBIfam" id="TIGR01499">
    <property type="entry name" value="folC"/>
    <property type="match status" value="1"/>
</dbReference>
<evidence type="ECO:0000256" key="9">
    <source>
        <dbReference type="ARBA" id="ARBA00022723"/>
    </source>
</evidence>
<comment type="catalytic activity">
    <reaction evidence="18">
        <text>10-formyltetrahydrofolyl-(gamma-L-Glu)(n) + L-glutamate + ATP = 10-formyltetrahydrofolyl-(gamma-L-Glu)(n+1) + ADP + phosphate + H(+)</text>
        <dbReference type="Rhea" id="RHEA:51904"/>
        <dbReference type="Rhea" id="RHEA-COMP:13088"/>
        <dbReference type="Rhea" id="RHEA-COMP:14300"/>
        <dbReference type="ChEBI" id="CHEBI:15378"/>
        <dbReference type="ChEBI" id="CHEBI:29985"/>
        <dbReference type="ChEBI" id="CHEBI:30616"/>
        <dbReference type="ChEBI" id="CHEBI:43474"/>
        <dbReference type="ChEBI" id="CHEBI:134413"/>
        <dbReference type="ChEBI" id="CHEBI:456216"/>
        <dbReference type="EC" id="6.3.2.17"/>
    </reaction>
</comment>
<comment type="similarity">
    <text evidence="4 21">Belongs to the folylpolyglutamate synthase family.</text>
</comment>
<dbReference type="InterPro" id="IPR013221">
    <property type="entry name" value="Mur_ligase_cen"/>
</dbReference>
<keyword evidence="10 21" id="KW-0547">Nucleotide-binding</keyword>
<evidence type="ECO:0000259" key="23">
    <source>
        <dbReference type="Pfam" id="PF08245"/>
    </source>
</evidence>
<dbReference type="GO" id="GO:0046872">
    <property type="term" value="F:metal ion binding"/>
    <property type="evidence" value="ECO:0007669"/>
    <property type="project" value="UniProtKB-KW"/>
</dbReference>
<evidence type="ECO:0000256" key="14">
    <source>
        <dbReference type="ARBA" id="ARBA00030048"/>
    </source>
</evidence>
<comment type="catalytic activity">
    <reaction evidence="17">
        <text>(6S)-5,6,7,8-tetrahydrofolyl-(gamma-L-Glu)(n) + L-glutamate + ATP = (6S)-5,6,7,8-tetrahydrofolyl-(gamma-L-Glu)(n+1) + ADP + phosphate + H(+)</text>
        <dbReference type="Rhea" id="RHEA:10580"/>
        <dbReference type="Rhea" id="RHEA-COMP:14738"/>
        <dbReference type="Rhea" id="RHEA-COMP:14740"/>
        <dbReference type="ChEBI" id="CHEBI:15378"/>
        <dbReference type="ChEBI" id="CHEBI:29985"/>
        <dbReference type="ChEBI" id="CHEBI:30616"/>
        <dbReference type="ChEBI" id="CHEBI:43474"/>
        <dbReference type="ChEBI" id="CHEBI:141005"/>
        <dbReference type="ChEBI" id="CHEBI:456216"/>
        <dbReference type="EC" id="6.3.2.17"/>
    </reaction>
</comment>
<organism evidence="24 25">
    <name type="scientific">Fluoribacter dumoffii</name>
    <dbReference type="NCBI Taxonomy" id="463"/>
    <lineage>
        <taxon>Bacteria</taxon>
        <taxon>Pseudomonadati</taxon>
        <taxon>Pseudomonadota</taxon>
        <taxon>Gammaproteobacteria</taxon>
        <taxon>Legionellales</taxon>
        <taxon>Legionellaceae</taxon>
        <taxon>Fluoribacter</taxon>
    </lineage>
</organism>
<evidence type="ECO:0000256" key="12">
    <source>
        <dbReference type="ARBA" id="ARBA00022842"/>
    </source>
</evidence>
<dbReference type="PANTHER" id="PTHR11136:SF0">
    <property type="entry name" value="DIHYDROFOLATE SYNTHETASE-RELATED"/>
    <property type="match status" value="1"/>
</dbReference>
<evidence type="ECO:0000313" key="24">
    <source>
        <dbReference type="EMBL" id="STO21167.1"/>
    </source>
</evidence>
<dbReference type="PANTHER" id="PTHR11136">
    <property type="entry name" value="FOLYLPOLYGLUTAMATE SYNTHASE-RELATED"/>
    <property type="match status" value="1"/>
</dbReference>
<dbReference type="InterPro" id="IPR018109">
    <property type="entry name" value="Folylpolyglutamate_synth_CS"/>
</dbReference>
<dbReference type="InterPro" id="IPR036565">
    <property type="entry name" value="Mur-like_cat_sf"/>
</dbReference>
<accession>A0A377G8L6</accession>
<evidence type="ECO:0000256" key="4">
    <source>
        <dbReference type="ARBA" id="ARBA00008276"/>
    </source>
</evidence>
<dbReference type="Gene3D" id="3.40.1190.10">
    <property type="entry name" value="Mur-like, catalytic domain"/>
    <property type="match status" value="1"/>
</dbReference>
<evidence type="ECO:0000256" key="17">
    <source>
        <dbReference type="ARBA" id="ARBA00047493"/>
    </source>
</evidence>
<reference evidence="24 25" key="1">
    <citation type="submission" date="2018-06" db="EMBL/GenBank/DDBJ databases">
        <authorList>
            <consortium name="Pathogen Informatics"/>
            <person name="Doyle S."/>
        </authorList>
    </citation>
    <scope>NUCLEOTIDE SEQUENCE [LARGE SCALE GENOMIC DNA]</scope>
    <source>
        <strain evidence="24 25">NCTC11370</strain>
    </source>
</reference>
<dbReference type="GO" id="GO:0008841">
    <property type="term" value="F:dihydrofolate synthase activity"/>
    <property type="evidence" value="ECO:0007669"/>
    <property type="project" value="UniProtKB-EC"/>
</dbReference>
<comment type="pathway">
    <text evidence="3">Cofactor biosynthesis; tetrahydrofolylpolyglutamate biosynthesis.</text>
</comment>
<evidence type="ECO:0000256" key="8">
    <source>
        <dbReference type="ARBA" id="ARBA00022598"/>
    </source>
</evidence>
<comment type="catalytic activity">
    <reaction evidence="19">
        <text>(6R)-5,10-methylenetetrahydrofolyl-(gamma-L-Glu)(n) + L-glutamate + ATP = (6R)-5,10-methylenetetrahydrofolyl-(gamma-L-Glu)(n+1) + ADP + phosphate + H(+)</text>
        <dbReference type="Rhea" id="RHEA:51912"/>
        <dbReference type="Rhea" id="RHEA-COMP:13257"/>
        <dbReference type="Rhea" id="RHEA-COMP:13258"/>
        <dbReference type="ChEBI" id="CHEBI:15378"/>
        <dbReference type="ChEBI" id="CHEBI:29985"/>
        <dbReference type="ChEBI" id="CHEBI:30616"/>
        <dbReference type="ChEBI" id="CHEBI:43474"/>
        <dbReference type="ChEBI" id="CHEBI:136572"/>
        <dbReference type="ChEBI" id="CHEBI:456216"/>
        <dbReference type="EC" id="6.3.2.17"/>
    </reaction>
</comment>
<evidence type="ECO:0000256" key="20">
    <source>
        <dbReference type="ARBA" id="ARBA00049161"/>
    </source>
</evidence>
<feature type="domain" description="Mur ligase central" evidence="23">
    <location>
        <begin position="65"/>
        <end position="208"/>
    </location>
</feature>
<keyword evidence="11 21" id="KW-0067">ATP-binding</keyword>
<dbReference type="EMBL" id="UGGT01000001">
    <property type="protein sequence ID" value="STO21167.1"/>
    <property type="molecule type" value="Genomic_DNA"/>
</dbReference>
<evidence type="ECO:0000256" key="10">
    <source>
        <dbReference type="ARBA" id="ARBA00022741"/>
    </source>
</evidence>
<evidence type="ECO:0000256" key="16">
    <source>
        <dbReference type="ARBA" id="ARBA00032510"/>
    </source>
</evidence>
<dbReference type="InterPro" id="IPR001645">
    <property type="entry name" value="Folylpolyglutamate_synth"/>
</dbReference>
<proteinExistence type="inferred from homology"/>
<dbReference type="EC" id="6.3.2.12" evidence="5"/>
<comment type="catalytic activity">
    <reaction evidence="20">
        <text>7,8-dihydropteroate + L-glutamate + ATP = 7,8-dihydrofolate + ADP + phosphate + H(+)</text>
        <dbReference type="Rhea" id="RHEA:23584"/>
        <dbReference type="ChEBI" id="CHEBI:15378"/>
        <dbReference type="ChEBI" id="CHEBI:17839"/>
        <dbReference type="ChEBI" id="CHEBI:29985"/>
        <dbReference type="ChEBI" id="CHEBI:30616"/>
        <dbReference type="ChEBI" id="CHEBI:43474"/>
        <dbReference type="ChEBI" id="CHEBI:57451"/>
        <dbReference type="ChEBI" id="CHEBI:456216"/>
        <dbReference type="EC" id="6.3.2.12"/>
    </reaction>
</comment>
<evidence type="ECO:0000256" key="11">
    <source>
        <dbReference type="ARBA" id="ARBA00022840"/>
    </source>
</evidence>
<dbReference type="InterPro" id="IPR036615">
    <property type="entry name" value="Mur_ligase_C_dom_sf"/>
</dbReference>
<dbReference type="NCBIfam" id="NF008101">
    <property type="entry name" value="PRK10846.1"/>
    <property type="match status" value="1"/>
</dbReference>
<evidence type="ECO:0000256" key="1">
    <source>
        <dbReference type="ARBA" id="ARBA00002714"/>
    </source>
</evidence>
<protein>
    <recommendedName>
        <fullName evidence="7">Dihydrofolate synthase/folylpolyglutamate synthase</fullName>
        <ecNumber evidence="5">6.3.2.12</ecNumber>
        <ecNumber evidence="6">6.3.2.17</ecNumber>
    </recommendedName>
    <alternativeName>
        <fullName evidence="16">Folylpoly-gamma-glutamate synthetase-dihydrofolate synthetase</fullName>
    </alternativeName>
    <alternativeName>
        <fullName evidence="14">Folylpolyglutamate synthetase</fullName>
    </alternativeName>
    <alternativeName>
        <fullName evidence="15">Tetrahydrofolylpolyglutamate synthase</fullName>
    </alternativeName>
</protein>
<evidence type="ECO:0000256" key="5">
    <source>
        <dbReference type="ARBA" id="ARBA00013023"/>
    </source>
</evidence>
<name>A0A377G8L6_9GAMM</name>
<dbReference type="Pfam" id="PF08245">
    <property type="entry name" value="Mur_ligase_M"/>
    <property type="match status" value="1"/>
</dbReference>
<keyword evidence="8 21" id="KW-0436">Ligase</keyword>
<dbReference type="SUPFAM" id="SSF53244">
    <property type="entry name" value="MurD-like peptide ligases, peptide-binding domain"/>
    <property type="match status" value="1"/>
</dbReference>
<dbReference type="GO" id="GO:0046654">
    <property type="term" value="P:tetrahydrofolate biosynthetic process"/>
    <property type="evidence" value="ECO:0007669"/>
    <property type="project" value="UniProtKB-UniPathway"/>
</dbReference>
<keyword evidence="25" id="KW-1185">Reference proteome</keyword>
<evidence type="ECO:0000256" key="21">
    <source>
        <dbReference type="PIRNR" id="PIRNR001563"/>
    </source>
</evidence>
<evidence type="ECO:0000256" key="15">
    <source>
        <dbReference type="ARBA" id="ARBA00030592"/>
    </source>
</evidence>
<evidence type="ECO:0000256" key="13">
    <source>
        <dbReference type="ARBA" id="ARBA00022909"/>
    </source>
</evidence>